<dbReference type="EMBL" id="CP016774">
    <property type="protein sequence ID" value="ASY17735.1"/>
    <property type="molecule type" value="Genomic_DNA"/>
</dbReference>
<gene>
    <name evidence="2" type="ORF">A1sIA79_05955</name>
</gene>
<dbReference type="Proteomes" id="UP000217177">
    <property type="component" value="Chromosome"/>
</dbReference>
<proteinExistence type="predicted"/>
<keyword evidence="1" id="KW-0732">Signal</keyword>
<reference evidence="2 3" key="1">
    <citation type="submission" date="2016-07" db="EMBL/GenBank/DDBJ databases">
        <title>High microdiversification within the ubiquitous acI lineage of Actinobacteria.</title>
        <authorList>
            <person name="Neuenschwander S.M."/>
            <person name="Salcher M."/>
            <person name="Ghai R."/>
            <person name="Pernthaler J."/>
        </authorList>
    </citation>
    <scope>NUCLEOTIDE SEQUENCE [LARGE SCALE GENOMIC DNA]</scope>
    <source>
        <strain evidence="2">MMS-IA-79</strain>
    </source>
</reference>
<evidence type="ECO:0000313" key="3">
    <source>
        <dbReference type="Proteomes" id="UP000217177"/>
    </source>
</evidence>
<feature type="chain" id="PRO_5046686965" evidence="1">
    <location>
        <begin position="21"/>
        <end position="396"/>
    </location>
</feature>
<dbReference type="RefSeq" id="WP_095675284.1">
    <property type="nucleotide sequence ID" value="NZ_CP016774.1"/>
</dbReference>
<organism evidence="2 3">
    <name type="scientific">Candidatus Planktophila versatilis</name>
    <dbReference type="NCBI Taxonomy" id="1884905"/>
    <lineage>
        <taxon>Bacteria</taxon>
        <taxon>Bacillati</taxon>
        <taxon>Actinomycetota</taxon>
        <taxon>Actinomycetes</taxon>
        <taxon>Candidatus Nanopelagicales</taxon>
        <taxon>Candidatus Nanopelagicaceae</taxon>
        <taxon>Candidatus Planktophila</taxon>
    </lineage>
</organism>
<sequence>MKRIALLLVISVALAPSAQAVQKKVAVKKVTTVLSVPGAEMLAVSGSSIITIATVDSQTTDIALSAVNGAGVSLWQKVIDSGVDEVAMATTVDGAANVWLAGFSSQVKIASTETASVIAENPDAITLEAAEELRGDLNVLTVWKISPVGELLATYTSQYDLPGLINSISVNKSGLSIVGVLSEKPFLQNMSAAGEFSQQASIGTSKTTINTVVRNSDGSSSLFGSSTETLGGKKLAGVRDGVLVKTSKSGAIASVVRSSAIKGDRSWLSADSSLLLSGYVKVGKTTETAITKFTSTFVPTWTIRFASTGQSRAITGAGISYAAMGSKSAIASITGWKPSKAQLLVVVFDAKGAMTSAFGSSELSEPLALAYSKELGIVGLALNADQSPAVFRIAAR</sequence>
<evidence type="ECO:0000256" key="1">
    <source>
        <dbReference type="SAM" id="SignalP"/>
    </source>
</evidence>
<name>A0ABN5BDA0_9ACTN</name>
<feature type="signal peptide" evidence="1">
    <location>
        <begin position="1"/>
        <end position="20"/>
    </location>
</feature>
<evidence type="ECO:0000313" key="2">
    <source>
        <dbReference type="EMBL" id="ASY17735.1"/>
    </source>
</evidence>
<accession>A0ABN5BDA0</accession>
<protein>
    <submittedName>
        <fullName evidence="2">Uncharacterized protein</fullName>
    </submittedName>
</protein>
<keyword evidence="3" id="KW-1185">Reference proteome</keyword>